<evidence type="ECO:0000313" key="2">
    <source>
        <dbReference type="Proteomes" id="UP000324222"/>
    </source>
</evidence>
<accession>A0A5B7DZL7</accession>
<protein>
    <submittedName>
        <fullName evidence="1">Uncharacterized protein</fullName>
    </submittedName>
</protein>
<dbReference type="AlphaFoldDB" id="A0A5B7DZL7"/>
<dbReference type="EMBL" id="VSRR010001592">
    <property type="protein sequence ID" value="MPC26383.1"/>
    <property type="molecule type" value="Genomic_DNA"/>
</dbReference>
<organism evidence="1 2">
    <name type="scientific">Portunus trituberculatus</name>
    <name type="common">Swimming crab</name>
    <name type="synonym">Neptunus trituberculatus</name>
    <dbReference type="NCBI Taxonomy" id="210409"/>
    <lineage>
        <taxon>Eukaryota</taxon>
        <taxon>Metazoa</taxon>
        <taxon>Ecdysozoa</taxon>
        <taxon>Arthropoda</taxon>
        <taxon>Crustacea</taxon>
        <taxon>Multicrustacea</taxon>
        <taxon>Malacostraca</taxon>
        <taxon>Eumalacostraca</taxon>
        <taxon>Eucarida</taxon>
        <taxon>Decapoda</taxon>
        <taxon>Pleocyemata</taxon>
        <taxon>Brachyura</taxon>
        <taxon>Eubrachyura</taxon>
        <taxon>Portunoidea</taxon>
        <taxon>Portunidae</taxon>
        <taxon>Portuninae</taxon>
        <taxon>Portunus</taxon>
    </lineage>
</organism>
<name>A0A5B7DZL7_PORTR</name>
<proteinExistence type="predicted"/>
<evidence type="ECO:0000313" key="1">
    <source>
        <dbReference type="EMBL" id="MPC26383.1"/>
    </source>
</evidence>
<sequence>MKGMTLVLSLSFSAKNEQAHDLLASFKVPSFNPGVLTPFVPNPRFTRLYYSHQWEKNDYPFYNSSSRTVLQPRSLVLPLCSVIRDADLGHAPIEHRTRGVALRLL</sequence>
<comment type="caution">
    <text evidence="1">The sequence shown here is derived from an EMBL/GenBank/DDBJ whole genome shotgun (WGS) entry which is preliminary data.</text>
</comment>
<gene>
    <name evidence="1" type="ORF">E2C01_019517</name>
</gene>
<keyword evidence="2" id="KW-1185">Reference proteome</keyword>
<reference evidence="1 2" key="1">
    <citation type="submission" date="2019-05" db="EMBL/GenBank/DDBJ databases">
        <title>Another draft genome of Portunus trituberculatus and its Hox gene families provides insights of decapod evolution.</title>
        <authorList>
            <person name="Jeong J.-H."/>
            <person name="Song I."/>
            <person name="Kim S."/>
            <person name="Choi T."/>
            <person name="Kim D."/>
            <person name="Ryu S."/>
            <person name="Kim W."/>
        </authorList>
    </citation>
    <scope>NUCLEOTIDE SEQUENCE [LARGE SCALE GENOMIC DNA]</scope>
    <source>
        <tissue evidence="1">Muscle</tissue>
    </source>
</reference>
<dbReference type="Proteomes" id="UP000324222">
    <property type="component" value="Unassembled WGS sequence"/>
</dbReference>